<dbReference type="KEGG" id="hda:BB347_02805"/>
<evidence type="ECO:0000313" key="4">
    <source>
        <dbReference type="Proteomes" id="UP000187321"/>
    </source>
</evidence>
<name>A0A1N6YLS4_9EURY</name>
<proteinExistence type="predicted"/>
<evidence type="ECO:0000313" key="2">
    <source>
        <dbReference type="EMBL" id="SIR15411.1"/>
    </source>
</evidence>
<dbReference type="AlphaFoldDB" id="A0A1N6YLS4"/>
<dbReference type="OrthoDB" id="377432at2157"/>
<dbReference type="EMBL" id="CP019327">
    <property type="protein sequence ID" value="APX95627.1"/>
    <property type="molecule type" value="Genomic_DNA"/>
</dbReference>
<protein>
    <submittedName>
        <fullName evidence="2">Uncharacterized protein</fullName>
    </submittedName>
</protein>
<dbReference type="EMBL" id="FTNP01000001">
    <property type="protein sequence ID" value="SIR15411.1"/>
    <property type="molecule type" value="Genomic_DNA"/>
</dbReference>
<reference evidence="2 3" key="2">
    <citation type="submission" date="2017-01" db="EMBL/GenBank/DDBJ databases">
        <authorList>
            <person name="Mah S.A."/>
            <person name="Swanson W.J."/>
            <person name="Moy G.W."/>
            <person name="Vacquier V.D."/>
        </authorList>
    </citation>
    <scope>NUCLEOTIDE SEQUENCE [LARGE SCALE GENOMIC DNA]</scope>
    <source>
        <strain evidence="2 3">CGMCC 1.8909</strain>
    </source>
</reference>
<reference evidence="1 4" key="1">
    <citation type="submission" date="2017-01" db="EMBL/GenBank/DDBJ databases">
        <title>Complete genome sequence of Haloterrigena daqingensis type strain (JX313T).</title>
        <authorList>
            <person name="Shuang W."/>
        </authorList>
    </citation>
    <scope>NUCLEOTIDE SEQUENCE [LARGE SCALE GENOMIC DNA]</scope>
    <source>
        <strain evidence="1 4">JX313</strain>
    </source>
</reference>
<sequence>MADYIEFREGAAVFIEETFGGLEASELTVNRDKFSEYELHLNVEGTVPLDELIASIHSNGVELNVSSFKTSVVEIREADAEVQDCSAVELTQSLKQTNRSNMPPIPDDDGLKTPTDNAHYQRLVENTNSQPAKYRRLIRNEDQIARPKFDRWAKRQGFAPETGGSHNASLLMLERIGEIERRGRGDDQVIIWVGE</sequence>
<keyword evidence="3" id="KW-1185">Reference proteome</keyword>
<accession>A0A1N6YLS4</accession>
<dbReference type="Proteomes" id="UP000187321">
    <property type="component" value="Chromosome"/>
</dbReference>
<evidence type="ECO:0000313" key="1">
    <source>
        <dbReference type="EMBL" id="APX95627.1"/>
    </source>
</evidence>
<dbReference type="RefSeq" id="WP_076578609.1">
    <property type="nucleotide sequence ID" value="NZ_CP019327.1"/>
</dbReference>
<evidence type="ECO:0000313" key="3">
    <source>
        <dbReference type="Proteomes" id="UP000185687"/>
    </source>
</evidence>
<dbReference type="GeneID" id="30954838"/>
<organism evidence="2 3">
    <name type="scientific">Natronorubrum daqingense</name>
    <dbReference type="NCBI Taxonomy" id="588898"/>
    <lineage>
        <taxon>Archaea</taxon>
        <taxon>Methanobacteriati</taxon>
        <taxon>Methanobacteriota</taxon>
        <taxon>Stenosarchaea group</taxon>
        <taxon>Halobacteria</taxon>
        <taxon>Halobacteriales</taxon>
        <taxon>Natrialbaceae</taxon>
        <taxon>Natronorubrum</taxon>
    </lineage>
</organism>
<dbReference type="Proteomes" id="UP000185687">
    <property type="component" value="Unassembled WGS sequence"/>
</dbReference>
<gene>
    <name evidence="1" type="ORF">BB347_02805</name>
    <name evidence="2" type="ORF">SAMN05421809_0485</name>
</gene>